<protein>
    <submittedName>
        <fullName evidence="9">Cytochrome P450</fullName>
    </submittedName>
</protein>
<dbReference type="GO" id="GO:0020037">
    <property type="term" value="F:heme binding"/>
    <property type="evidence" value="ECO:0007669"/>
    <property type="project" value="InterPro"/>
</dbReference>
<dbReference type="SUPFAM" id="SSF48264">
    <property type="entry name" value="Cytochrome P450"/>
    <property type="match status" value="1"/>
</dbReference>
<dbReference type="Pfam" id="PF00067">
    <property type="entry name" value="p450"/>
    <property type="match status" value="1"/>
</dbReference>
<evidence type="ECO:0000256" key="5">
    <source>
        <dbReference type="ARBA" id="ARBA00022723"/>
    </source>
</evidence>
<comment type="similarity">
    <text evidence="3">Belongs to the cytochrome P450 family.</text>
</comment>
<dbReference type="GO" id="GO:0005506">
    <property type="term" value="F:iron ion binding"/>
    <property type="evidence" value="ECO:0007669"/>
    <property type="project" value="InterPro"/>
</dbReference>
<keyword evidence="6" id="KW-0560">Oxidoreductase</keyword>
<dbReference type="AlphaFoldDB" id="A0A9P6DJR2"/>
<dbReference type="InterPro" id="IPR036396">
    <property type="entry name" value="Cyt_P450_sf"/>
</dbReference>
<dbReference type="InterPro" id="IPR002401">
    <property type="entry name" value="Cyt_P450_E_grp-I"/>
</dbReference>
<evidence type="ECO:0000256" key="6">
    <source>
        <dbReference type="ARBA" id="ARBA00023002"/>
    </source>
</evidence>
<dbReference type="PRINTS" id="PR00463">
    <property type="entry name" value="EP450I"/>
</dbReference>
<evidence type="ECO:0000313" key="9">
    <source>
        <dbReference type="EMBL" id="KAF9501324.1"/>
    </source>
</evidence>
<keyword evidence="5" id="KW-0479">Metal-binding</keyword>
<comment type="caution">
    <text evidence="9">The sequence shown here is derived from an EMBL/GenBank/DDBJ whole genome shotgun (WGS) entry which is preliminary data.</text>
</comment>
<evidence type="ECO:0000256" key="8">
    <source>
        <dbReference type="ARBA" id="ARBA00023033"/>
    </source>
</evidence>
<evidence type="ECO:0000256" key="3">
    <source>
        <dbReference type="ARBA" id="ARBA00010617"/>
    </source>
</evidence>
<dbReference type="GO" id="GO:0004497">
    <property type="term" value="F:monooxygenase activity"/>
    <property type="evidence" value="ECO:0007669"/>
    <property type="project" value="UniProtKB-KW"/>
</dbReference>
<comment type="cofactor">
    <cofactor evidence="1">
        <name>heme</name>
        <dbReference type="ChEBI" id="CHEBI:30413"/>
    </cofactor>
</comment>
<dbReference type="Gene3D" id="1.10.630.10">
    <property type="entry name" value="Cytochrome P450"/>
    <property type="match status" value="1"/>
</dbReference>
<dbReference type="InterPro" id="IPR001128">
    <property type="entry name" value="Cyt_P450"/>
</dbReference>
<keyword evidence="4" id="KW-0349">Heme</keyword>
<evidence type="ECO:0000256" key="1">
    <source>
        <dbReference type="ARBA" id="ARBA00001971"/>
    </source>
</evidence>
<dbReference type="GO" id="GO:0016705">
    <property type="term" value="F:oxidoreductase activity, acting on paired donors, with incorporation or reduction of molecular oxygen"/>
    <property type="evidence" value="ECO:0007669"/>
    <property type="project" value="InterPro"/>
</dbReference>
<dbReference type="PANTHER" id="PTHR46300">
    <property type="entry name" value="P450, PUTATIVE (EUROFUNG)-RELATED-RELATED"/>
    <property type="match status" value="1"/>
</dbReference>
<name>A0A9P6DJR2_PLEER</name>
<dbReference type="InterPro" id="IPR050364">
    <property type="entry name" value="Cytochrome_P450_fung"/>
</dbReference>
<proteinExistence type="inferred from homology"/>
<evidence type="ECO:0000313" key="10">
    <source>
        <dbReference type="Proteomes" id="UP000807025"/>
    </source>
</evidence>
<gene>
    <name evidence="9" type="ORF">BDN71DRAFT_1380210</name>
</gene>
<evidence type="ECO:0000256" key="7">
    <source>
        <dbReference type="ARBA" id="ARBA00023004"/>
    </source>
</evidence>
<accession>A0A9P6DJR2</accession>
<dbReference type="OrthoDB" id="2789670at2759"/>
<keyword evidence="10" id="KW-1185">Reference proteome</keyword>
<evidence type="ECO:0000256" key="2">
    <source>
        <dbReference type="ARBA" id="ARBA00005179"/>
    </source>
</evidence>
<organism evidence="9 10">
    <name type="scientific">Pleurotus eryngii</name>
    <name type="common">Boletus of the steppes</name>
    <dbReference type="NCBI Taxonomy" id="5323"/>
    <lineage>
        <taxon>Eukaryota</taxon>
        <taxon>Fungi</taxon>
        <taxon>Dikarya</taxon>
        <taxon>Basidiomycota</taxon>
        <taxon>Agaricomycotina</taxon>
        <taxon>Agaricomycetes</taxon>
        <taxon>Agaricomycetidae</taxon>
        <taxon>Agaricales</taxon>
        <taxon>Pleurotineae</taxon>
        <taxon>Pleurotaceae</taxon>
        <taxon>Pleurotus</taxon>
    </lineage>
</organism>
<keyword evidence="7" id="KW-0408">Iron</keyword>
<reference evidence="9" key="1">
    <citation type="submission" date="2020-11" db="EMBL/GenBank/DDBJ databases">
        <authorList>
            <consortium name="DOE Joint Genome Institute"/>
            <person name="Ahrendt S."/>
            <person name="Riley R."/>
            <person name="Andreopoulos W."/>
            <person name="Labutti K."/>
            <person name="Pangilinan J."/>
            <person name="Ruiz-Duenas F.J."/>
            <person name="Barrasa J.M."/>
            <person name="Sanchez-Garcia M."/>
            <person name="Camarero S."/>
            <person name="Miyauchi S."/>
            <person name="Serrano A."/>
            <person name="Linde D."/>
            <person name="Babiker R."/>
            <person name="Drula E."/>
            <person name="Ayuso-Fernandez I."/>
            <person name="Pacheco R."/>
            <person name="Padilla G."/>
            <person name="Ferreira P."/>
            <person name="Barriuso J."/>
            <person name="Kellner H."/>
            <person name="Castanera R."/>
            <person name="Alfaro M."/>
            <person name="Ramirez L."/>
            <person name="Pisabarro A.G."/>
            <person name="Kuo A."/>
            <person name="Tritt A."/>
            <person name="Lipzen A."/>
            <person name="He G."/>
            <person name="Yan M."/>
            <person name="Ng V."/>
            <person name="Cullen D."/>
            <person name="Martin F."/>
            <person name="Rosso M.-N."/>
            <person name="Henrissat B."/>
            <person name="Hibbett D."/>
            <person name="Martinez A.T."/>
            <person name="Grigoriev I.V."/>
        </authorList>
    </citation>
    <scope>NUCLEOTIDE SEQUENCE</scope>
    <source>
        <strain evidence="9">ATCC 90797</strain>
    </source>
</reference>
<comment type="pathway">
    <text evidence="2">Secondary metabolite biosynthesis.</text>
</comment>
<dbReference type="EMBL" id="MU154523">
    <property type="protein sequence ID" value="KAF9501324.1"/>
    <property type="molecule type" value="Genomic_DNA"/>
</dbReference>
<evidence type="ECO:0000256" key="4">
    <source>
        <dbReference type="ARBA" id="ARBA00022617"/>
    </source>
</evidence>
<feature type="non-terminal residue" evidence="9">
    <location>
        <position position="1"/>
    </location>
</feature>
<dbReference type="Proteomes" id="UP000807025">
    <property type="component" value="Unassembled WGS sequence"/>
</dbReference>
<dbReference type="PANTHER" id="PTHR46300:SF5">
    <property type="entry name" value="CYTOCHROME P450"/>
    <property type="match status" value="1"/>
</dbReference>
<sequence>DVMRVTILGRSTIILGSQQAATDLLEKRSGIYSDRPETPVYDIMGWSVNLAFTKYASTRFRKLKKMFQQNLSPKACVQFQHVQTENAHMLVNDLIQNKGNYVYLVGRIAYGHQIRSDDDEYIKIGTEGANGFLVGGTPGATMIDYCEALPGLVSGYALCGNSAHMEARCRLNAQLSVRLKMVRREGPRNSEAILATELQCRGEQVFSDEDVSVLKGVAGAVHAGGTETTSASPALFAMAMLSYPERQKRRQGEVDRVVGRDMFPTFEDKKSLPYRFLHLTSFSHCSQGIAHHFTDDDTYRGMFIPKGSVVIANLRGISLDENMYKNPTDFNPNRFLPK</sequence>
<keyword evidence="8" id="KW-0503">Monooxygenase</keyword>